<feature type="compositionally biased region" description="Low complexity" evidence="2">
    <location>
        <begin position="329"/>
        <end position="372"/>
    </location>
</feature>
<reference evidence="4" key="1">
    <citation type="submission" date="2022-03" db="EMBL/GenBank/DDBJ databases">
        <authorList>
            <person name="Legras J.-L."/>
            <person name="Devillers H."/>
            <person name="Grondin C."/>
        </authorList>
    </citation>
    <scope>NUCLEOTIDE SEQUENCE</scope>
    <source>
        <strain evidence="4">CLIB 1423</strain>
    </source>
</reference>
<protein>
    <recommendedName>
        <fullName evidence="3">Hap4 transcription factor heteromerisation domain-containing protein</fullName>
    </recommendedName>
</protein>
<feature type="region of interest" description="Disordered" evidence="2">
    <location>
        <begin position="447"/>
        <end position="489"/>
    </location>
</feature>
<feature type="compositionally biased region" description="Low complexity" evidence="2">
    <location>
        <begin position="90"/>
        <end position="103"/>
    </location>
</feature>
<proteinExistence type="predicted"/>
<accession>A0A9P0VX46</accession>
<dbReference type="AlphaFoldDB" id="A0A9P0VX46"/>
<feature type="compositionally biased region" description="Low complexity" evidence="2">
    <location>
        <begin position="157"/>
        <end position="177"/>
    </location>
</feature>
<feature type="region of interest" description="Disordered" evidence="2">
    <location>
        <begin position="324"/>
        <end position="373"/>
    </location>
</feature>
<comment type="caution">
    <text evidence="4">The sequence shown here is derived from an EMBL/GenBank/DDBJ whole genome shotgun (WGS) entry which is preliminary data.</text>
</comment>
<feature type="region of interest" description="Disordered" evidence="2">
    <location>
        <begin position="1"/>
        <end position="103"/>
    </location>
</feature>
<dbReference type="GO" id="GO:0006355">
    <property type="term" value="P:regulation of DNA-templated transcription"/>
    <property type="evidence" value="ECO:0007669"/>
    <property type="project" value="InterPro"/>
</dbReference>
<dbReference type="Pfam" id="PF10297">
    <property type="entry name" value="Hap4_Hap_bind"/>
    <property type="match status" value="1"/>
</dbReference>
<feature type="region of interest" description="Disordered" evidence="2">
    <location>
        <begin position="552"/>
        <end position="625"/>
    </location>
</feature>
<evidence type="ECO:0000259" key="3">
    <source>
        <dbReference type="Pfam" id="PF10297"/>
    </source>
</evidence>
<dbReference type="InterPro" id="IPR018287">
    <property type="entry name" value="Hap4_TF_heteromerisation"/>
</dbReference>
<dbReference type="OrthoDB" id="5374328at2759"/>
<gene>
    <name evidence="4" type="ORF">CLIB1423_02S11078</name>
</gene>
<name>A0A9P0VX46_9ASCO</name>
<dbReference type="EMBL" id="CAKXYY010000002">
    <property type="protein sequence ID" value="CAH2351048.1"/>
    <property type="molecule type" value="Genomic_DNA"/>
</dbReference>
<dbReference type="GO" id="GO:0005634">
    <property type="term" value="C:nucleus"/>
    <property type="evidence" value="ECO:0007669"/>
    <property type="project" value="InterPro"/>
</dbReference>
<keyword evidence="1" id="KW-0539">Nucleus</keyword>
<evidence type="ECO:0000313" key="5">
    <source>
        <dbReference type="Proteomes" id="UP000837801"/>
    </source>
</evidence>
<evidence type="ECO:0000313" key="4">
    <source>
        <dbReference type="EMBL" id="CAH2351048.1"/>
    </source>
</evidence>
<evidence type="ECO:0000256" key="1">
    <source>
        <dbReference type="ARBA" id="ARBA00023242"/>
    </source>
</evidence>
<sequence>MKTEDIGTIPLPITPVPGDYQTSPNEQSQPHRLPPQPQQNVNAAANPHQPHPYPLASSQSHAQPRPQPQSQPHPSAHVNPSHNQQKYHKIQPAAIKPKPVPIAMLPKPVHKSYFDPTPNLKSSIQLNVNTSKKWVLPPRPRPGRKPTSGHGDDINGQVSTPTLSQTQTQTQSSVQSPNSGQAPPNAVASASYNSKLSPKKKSKVTMEDESMKIISQLQQQFPNISANTLASVAAVPVAVPSAAGAISSPDATTTIPIQATNQSASTTVTSPPITSNTIKNLKIYYVSKIKEQELVKNYIEVINKQIKELKFVQNGVITFDALNNDEKSQSNPHSNQQNQNQNQNQVQAQNQQPSQLQQQLQQRQISSPQLSSAGVGMTSGLGLSSLGQSGPYEQLERINNINDLNKFLSYLTKSSNIIHSVTKKYNISDENLDSQIKAFLDKKAKTKQQQKLQQQQQQQRAEQAQKSKVSSVGSVGLGRKNGSSPSSMLLKSSLEMNTPLKSIEEDFSDDGIDVFSILKETPTIPSGLEMEELFTINELEDYILIDKGLNREDGQGSVPIQANQGNGHKFQDYSAQDQPGNRDVTPVAGQEQVEQHQHQHQHQQSNQGSDSSKHQPTKRSKKVSSCGFCSNGTPCLCLDADIEIRSLK</sequence>
<feature type="compositionally biased region" description="Polar residues" evidence="2">
    <location>
        <begin position="178"/>
        <end position="196"/>
    </location>
</feature>
<keyword evidence="5" id="KW-1185">Reference proteome</keyword>
<dbReference type="Proteomes" id="UP000837801">
    <property type="component" value="Unassembled WGS sequence"/>
</dbReference>
<organism evidence="4 5">
    <name type="scientific">[Candida] railenensis</name>
    <dbReference type="NCBI Taxonomy" id="45579"/>
    <lineage>
        <taxon>Eukaryota</taxon>
        <taxon>Fungi</taxon>
        <taxon>Dikarya</taxon>
        <taxon>Ascomycota</taxon>
        <taxon>Saccharomycotina</taxon>
        <taxon>Pichiomycetes</taxon>
        <taxon>Debaryomycetaceae</taxon>
        <taxon>Kurtzmaniella</taxon>
    </lineage>
</organism>
<feature type="region of interest" description="Disordered" evidence="2">
    <location>
        <begin position="131"/>
        <end position="204"/>
    </location>
</feature>
<feature type="compositionally biased region" description="Polar residues" evidence="2">
    <location>
        <begin position="20"/>
        <end position="30"/>
    </location>
</feature>
<feature type="domain" description="Hap4 transcription factor heteromerisation" evidence="3">
    <location>
        <begin position="130"/>
        <end position="146"/>
    </location>
</feature>
<evidence type="ECO:0000256" key="2">
    <source>
        <dbReference type="SAM" id="MobiDB-lite"/>
    </source>
</evidence>